<keyword evidence="5" id="KW-1185">Reference proteome</keyword>
<dbReference type="EMBL" id="SNYA01000009">
    <property type="protein sequence ID" value="TDP89456.1"/>
    <property type="molecule type" value="Genomic_DNA"/>
</dbReference>
<dbReference type="Gene3D" id="1.10.357.10">
    <property type="entry name" value="Tetracycline Repressor, domain 2"/>
    <property type="match status" value="1"/>
</dbReference>
<dbReference type="SUPFAM" id="SSF48498">
    <property type="entry name" value="Tetracyclin repressor-like, C-terminal domain"/>
    <property type="match status" value="1"/>
</dbReference>
<evidence type="ECO:0000313" key="5">
    <source>
        <dbReference type="Proteomes" id="UP000295601"/>
    </source>
</evidence>
<dbReference type="PRINTS" id="PR00455">
    <property type="entry name" value="HTHTETR"/>
</dbReference>
<protein>
    <submittedName>
        <fullName evidence="4">TetR family transcriptional regulator</fullName>
    </submittedName>
</protein>
<dbReference type="Pfam" id="PF17926">
    <property type="entry name" value="TetR_C_21"/>
    <property type="match status" value="1"/>
</dbReference>
<dbReference type="GO" id="GO:0003677">
    <property type="term" value="F:DNA binding"/>
    <property type="evidence" value="ECO:0007669"/>
    <property type="project" value="UniProtKB-UniRule"/>
</dbReference>
<gene>
    <name evidence="4" type="ORF">EDF62_3185</name>
</gene>
<comment type="caution">
    <text evidence="4">The sequence shown here is derived from an EMBL/GenBank/DDBJ whole genome shotgun (WGS) entry which is preliminary data.</text>
</comment>
<sequence>MAWDTAATQRNLLDAGARQFAAHGLAGARMDRIGTDAGVNKERVYQYFGNKQGLFDAVLADRLADLLSGAGVPERGPEGIGKYAGEMFDYFNGHTDLARLLAWESLELSEDAGTPARAASCAAHVRAVADAMPGLSVQQAGHLLLSIVALCASWWTLTRVTNMIVPTATSESRRTELMLQCEAMARTYSVT</sequence>
<feature type="DNA-binding region" description="H-T-H motif" evidence="2">
    <location>
        <begin position="29"/>
        <end position="48"/>
    </location>
</feature>
<evidence type="ECO:0000259" key="3">
    <source>
        <dbReference type="PROSITE" id="PS50977"/>
    </source>
</evidence>
<dbReference type="RefSeq" id="WP_133617729.1">
    <property type="nucleotide sequence ID" value="NZ_SNYA01000009.1"/>
</dbReference>
<dbReference type="SUPFAM" id="SSF46689">
    <property type="entry name" value="Homeodomain-like"/>
    <property type="match status" value="1"/>
</dbReference>
<dbReference type="GO" id="GO:0006355">
    <property type="term" value="P:regulation of DNA-templated transcription"/>
    <property type="evidence" value="ECO:0007669"/>
    <property type="project" value="UniProtKB-ARBA"/>
</dbReference>
<dbReference type="InterPro" id="IPR036271">
    <property type="entry name" value="Tet_transcr_reg_TetR-rel_C_sf"/>
</dbReference>
<feature type="domain" description="HTH tetR-type" evidence="3">
    <location>
        <begin position="6"/>
        <end position="66"/>
    </location>
</feature>
<dbReference type="InterPro" id="IPR050109">
    <property type="entry name" value="HTH-type_TetR-like_transc_reg"/>
</dbReference>
<evidence type="ECO:0000256" key="2">
    <source>
        <dbReference type="PROSITE-ProRule" id="PRU00335"/>
    </source>
</evidence>
<accession>A0A4R6RTV7</accession>
<dbReference type="InterPro" id="IPR001647">
    <property type="entry name" value="HTH_TetR"/>
</dbReference>
<organism evidence="4 5">
    <name type="scientific">Leucobacter luti</name>
    <dbReference type="NCBI Taxonomy" id="340320"/>
    <lineage>
        <taxon>Bacteria</taxon>
        <taxon>Bacillati</taxon>
        <taxon>Actinomycetota</taxon>
        <taxon>Actinomycetes</taxon>
        <taxon>Micrococcales</taxon>
        <taxon>Microbacteriaceae</taxon>
        <taxon>Leucobacter</taxon>
    </lineage>
</organism>
<name>A0A4R6RTV7_9MICO</name>
<dbReference type="Proteomes" id="UP000295601">
    <property type="component" value="Unassembled WGS sequence"/>
</dbReference>
<keyword evidence="1 2" id="KW-0238">DNA-binding</keyword>
<dbReference type="InterPro" id="IPR009057">
    <property type="entry name" value="Homeodomain-like_sf"/>
</dbReference>
<dbReference type="PANTHER" id="PTHR30328:SF54">
    <property type="entry name" value="HTH-TYPE TRANSCRIPTIONAL REPRESSOR SCO4008"/>
    <property type="match status" value="1"/>
</dbReference>
<proteinExistence type="predicted"/>
<dbReference type="PANTHER" id="PTHR30328">
    <property type="entry name" value="TRANSCRIPTIONAL REPRESSOR"/>
    <property type="match status" value="1"/>
</dbReference>
<evidence type="ECO:0000313" key="4">
    <source>
        <dbReference type="EMBL" id="TDP89456.1"/>
    </source>
</evidence>
<dbReference type="OrthoDB" id="4726108at2"/>
<dbReference type="AlphaFoldDB" id="A0A4R6RTV7"/>
<dbReference type="Pfam" id="PF00440">
    <property type="entry name" value="TetR_N"/>
    <property type="match status" value="1"/>
</dbReference>
<evidence type="ECO:0000256" key="1">
    <source>
        <dbReference type="ARBA" id="ARBA00023125"/>
    </source>
</evidence>
<reference evidence="4 5" key="1">
    <citation type="submission" date="2019-03" db="EMBL/GenBank/DDBJ databases">
        <title>Genomic analyses of the natural microbiome of Caenorhabditis elegans.</title>
        <authorList>
            <person name="Samuel B."/>
        </authorList>
    </citation>
    <scope>NUCLEOTIDE SEQUENCE [LARGE SCALE GENOMIC DNA]</scope>
    <source>
        <strain evidence="4 5">JUb18</strain>
    </source>
</reference>
<dbReference type="InterPro" id="IPR041467">
    <property type="entry name" value="Sco4008_C"/>
</dbReference>
<dbReference type="PROSITE" id="PS50977">
    <property type="entry name" value="HTH_TETR_2"/>
    <property type="match status" value="1"/>
</dbReference>